<feature type="domain" description="Histidine kinase" evidence="17">
    <location>
        <begin position="959"/>
        <end position="1198"/>
    </location>
</feature>
<evidence type="ECO:0000256" key="12">
    <source>
        <dbReference type="ARBA" id="ARBA00023012"/>
    </source>
</evidence>
<evidence type="ECO:0000256" key="13">
    <source>
        <dbReference type="ARBA" id="ARBA00023136"/>
    </source>
</evidence>
<dbReference type="CDD" id="cd16922">
    <property type="entry name" value="HATPase_EvgS-ArcB-TorS-like"/>
    <property type="match status" value="1"/>
</dbReference>
<dbReference type="InterPro" id="IPR033479">
    <property type="entry name" value="dCache_1"/>
</dbReference>
<dbReference type="NCBIfam" id="TIGR00229">
    <property type="entry name" value="sensory_box"/>
    <property type="match status" value="4"/>
</dbReference>
<dbReference type="SMART" id="SM00086">
    <property type="entry name" value="PAC"/>
    <property type="match status" value="4"/>
</dbReference>
<evidence type="ECO:0000256" key="1">
    <source>
        <dbReference type="ARBA" id="ARBA00000085"/>
    </source>
</evidence>
<feature type="domain" description="Response regulatory" evidence="18">
    <location>
        <begin position="1225"/>
        <end position="1340"/>
    </location>
</feature>
<dbReference type="Pfam" id="PF02518">
    <property type="entry name" value="HATPase_c"/>
    <property type="match status" value="1"/>
</dbReference>
<dbReference type="EMBL" id="JADEWC010000023">
    <property type="protein sequence ID" value="MBE9223116.1"/>
    <property type="molecule type" value="Genomic_DNA"/>
</dbReference>
<dbReference type="InterPro" id="IPR029151">
    <property type="entry name" value="Sensor-like_sf"/>
</dbReference>
<feature type="domain" description="PAS" evidence="19">
    <location>
        <begin position="703"/>
        <end position="762"/>
    </location>
</feature>
<evidence type="ECO:0000259" key="18">
    <source>
        <dbReference type="PROSITE" id="PS50110"/>
    </source>
</evidence>
<feature type="domain" description="PAC" evidence="20">
    <location>
        <begin position="640"/>
        <end position="691"/>
    </location>
</feature>
<dbReference type="SUPFAM" id="SSF103190">
    <property type="entry name" value="Sensory domain-like"/>
    <property type="match status" value="1"/>
</dbReference>
<evidence type="ECO:0000256" key="9">
    <source>
        <dbReference type="ARBA" id="ARBA00022777"/>
    </source>
</evidence>
<evidence type="ECO:0000256" key="7">
    <source>
        <dbReference type="ARBA" id="ARBA00022692"/>
    </source>
</evidence>
<dbReference type="InterPro" id="IPR036097">
    <property type="entry name" value="HisK_dim/P_sf"/>
</dbReference>
<name>A0ABR9V7L2_9CHRO</name>
<feature type="domain" description="PAC" evidence="20">
    <location>
        <begin position="889"/>
        <end position="941"/>
    </location>
</feature>
<dbReference type="InterPro" id="IPR011006">
    <property type="entry name" value="CheY-like_superfamily"/>
</dbReference>
<dbReference type="SUPFAM" id="SSF47384">
    <property type="entry name" value="Homodimeric domain of signal transducing histidine kinase"/>
    <property type="match status" value="1"/>
</dbReference>
<dbReference type="InterPro" id="IPR000014">
    <property type="entry name" value="PAS"/>
</dbReference>
<feature type="modified residue" description="4-aspartylphosphate" evidence="14">
    <location>
        <position position="1274"/>
    </location>
</feature>
<dbReference type="Gene3D" id="3.30.450.20">
    <property type="entry name" value="PAS domain"/>
    <property type="match status" value="5"/>
</dbReference>
<dbReference type="PRINTS" id="PR00344">
    <property type="entry name" value="BCTRLSENSOR"/>
</dbReference>
<keyword evidence="10" id="KW-0067">ATP-binding</keyword>
<dbReference type="Gene3D" id="1.10.287.130">
    <property type="match status" value="1"/>
</dbReference>
<dbReference type="Pfam" id="PF00512">
    <property type="entry name" value="HisKA"/>
    <property type="match status" value="1"/>
</dbReference>
<dbReference type="SMART" id="SM00388">
    <property type="entry name" value="HisKA"/>
    <property type="match status" value="1"/>
</dbReference>
<evidence type="ECO:0000256" key="8">
    <source>
        <dbReference type="ARBA" id="ARBA00022741"/>
    </source>
</evidence>
<evidence type="ECO:0000259" key="17">
    <source>
        <dbReference type="PROSITE" id="PS50109"/>
    </source>
</evidence>
<dbReference type="PROSITE" id="PS50110">
    <property type="entry name" value="RESPONSE_REGULATORY"/>
    <property type="match status" value="1"/>
</dbReference>
<evidence type="ECO:0000256" key="2">
    <source>
        <dbReference type="ARBA" id="ARBA00004651"/>
    </source>
</evidence>
<dbReference type="InterPro" id="IPR001610">
    <property type="entry name" value="PAC"/>
</dbReference>
<feature type="coiled-coil region" evidence="15">
    <location>
        <begin position="62"/>
        <end position="89"/>
    </location>
</feature>
<dbReference type="CDD" id="cd17546">
    <property type="entry name" value="REC_hyHK_CKI1_RcsC-like"/>
    <property type="match status" value="1"/>
</dbReference>
<evidence type="ECO:0000256" key="3">
    <source>
        <dbReference type="ARBA" id="ARBA00012438"/>
    </source>
</evidence>
<evidence type="ECO:0000256" key="14">
    <source>
        <dbReference type="PROSITE-ProRule" id="PRU00169"/>
    </source>
</evidence>
<keyword evidence="8" id="KW-0547">Nucleotide-binding</keyword>
<dbReference type="SMART" id="SM00387">
    <property type="entry name" value="HATPase_c"/>
    <property type="match status" value="1"/>
</dbReference>
<gene>
    <name evidence="21" type="ORF">IQ215_10460</name>
</gene>
<keyword evidence="5 14" id="KW-0597">Phosphoprotein</keyword>
<dbReference type="InterPro" id="IPR005467">
    <property type="entry name" value="His_kinase_dom"/>
</dbReference>
<keyword evidence="22" id="KW-1185">Reference proteome</keyword>
<dbReference type="SMART" id="SM00091">
    <property type="entry name" value="PAS"/>
    <property type="match status" value="4"/>
</dbReference>
<dbReference type="Pfam" id="PF08447">
    <property type="entry name" value="PAS_3"/>
    <property type="match status" value="3"/>
</dbReference>
<dbReference type="Gene3D" id="6.10.340.10">
    <property type="match status" value="1"/>
</dbReference>
<evidence type="ECO:0000256" key="10">
    <source>
        <dbReference type="ARBA" id="ARBA00022840"/>
    </source>
</evidence>
<dbReference type="InterPro" id="IPR001789">
    <property type="entry name" value="Sig_transdc_resp-reg_receiver"/>
</dbReference>
<protein>
    <recommendedName>
        <fullName evidence="3">histidine kinase</fullName>
        <ecNumber evidence="3">2.7.13.3</ecNumber>
    </recommendedName>
</protein>
<keyword evidence="15" id="KW-0175">Coiled coil</keyword>
<dbReference type="Pfam" id="PF02743">
    <property type="entry name" value="dCache_1"/>
    <property type="match status" value="1"/>
</dbReference>
<evidence type="ECO:0000259" key="19">
    <source>
        <dbReference type="PROSITE" id="PS50112"/>
    </source>
</evidence>
<dbReference type="CDD" id="cd00082">
    <property type="entry name" value="HisKA"/>
    <property type="match status" value="1"/>
</dbReference>
<sequence>MRSPLNRLQRKKKGQPIPLRRIIIIPFVCQIIGVVSIISYVSYRSGQRSVNNLSNQLMTKTAEKVTNTLDQYLQQAQEINQLNQRLINSGLLEPNNLEQLGKYFWQQLQTHDFIYFSYGNTNQEFVGAGHGKIDNEISIIRSPENNTIYRYNTDNQGNITDEYIAEDITNIHTQPWFTEAQSQKKPVWTNLYHWAENPADLYLSASAPILDNNNQITGVVSVDLSLSKISEVLKQIKIGETGKIIILDSSGLLIATSHDQKPFKLNSQGLAQRILPSEIEDPLVDSALKLIDQSVPIGYNLTTLPEQLFLYNSEVFLKITPYQDDYGLNLAILTIVPTQEFTREIQNNLNTTILISLFTLITATYLSILTAKKISKPLSQLLNANKNFATENKIKYPAKNYTNIAEIRTLCQSFFAMASQIQQTMSHNETRYRQLVEQQTDFVIRSQLIQPNTNPDCIIIFGNNSFSHTLNLTPQETIGKKWSEVVFPEDMNQVMNLVLKMSPENPEFYIENRNIISNGDIIWTQWLNQGFFDETGTLIEIHSLGRNITKLKETEIALRDTQEKFHQLALSCPGIIYVYVQSVDDHQYFEYVSQAVTDILELSPHELLEDINNFTQVFHPDDIPRFEEATSYSLKNLEPMVFEFRVITPSGKLKWLQAHDRPEKRNNGDTVWTGVIIDITEQVNSQNRLEKIAANIPGMIYQYVLKPDGTSHYPYMSRGITDLFGLQPEDVYESADALFDLVHPEDRNPLLDSIIESAAAMTIWIFEYRICPLERETIWVLGNATPQKNMDGSTTWYGYIHDISDRKQAEEALKKSEQTYHQILDSTSDIILAKNTRGELIWGNKAFRDFYNMSLEQLKGIIDSPHNNPQYTAQYIKDNQLVIDTKQSLIIEEKSIRYDGVERSFSTIKSPIFDEQGNVVMIVGVSRDITEAKQIALALAQAKDDAEAATRAKSSFLANMSHEIRTPMNGVIGVAQLLALSPLSPEQRDLVNTIEESGKVLLTIINDILDFSKIESGKLELIQEPFSLLELVKSLVLLFSKQVRQKNINLKYHIDDSVIPQMVGDSSRLRQVFLNLISNAFKFTAEGFIKIKIYLHGCSSDGLNQSLIVSIEDSGIGIKGDRILSLFTPFTQADTSISRKYGGTGLGLAICKSLIELMGGTIWVESQNKIGGNPPEYWTMPLTNHPGSTFYFTLNLPIHRQPSIGHPSSPPKNITNPQKSSSKLKILLAEDDRVNQKVALLMLKKMGYKADIALNGLEVLEKVAQKNYDLILMDLQMPHMGGIEATQEIRTMNRPQPYIIALTANALTEDQQQCQSVGMNDFLSKPLQLNQLQRAIELMLQCPPQK</sequence>
<dbReference type="PROSITE" id="PS50113">
    <property type="entry name" value="PAC"/>
    <property type="match status" value="4"/>
</dbReference>
<keyword evidence="9" id="KW-0418">Kinase</keyword>
<feature type="domain" description="PAC" evidence="20">
    <location>
        <begin position="764"/>
        <end position="815"/>
    </location>
</feature>
<evidence type="ECO:0000256" key="5">
    <source>
        <dbReference type="ARBA" id="ARBA00022553"/>
    </source>
</evidence>
<evidence type="ECO:0000256" key="15">
    <source>
        <dbReference type="SAM" id="Coils"/>
    </source>
</evidence>
<proteinExistence type="predicted"/>
<keyword evidence="6" id="KW-0808">Transferase</keyword>
<keyword evidence="12" id="KW-0902">Two-component regulatory system</keyword>
<dbReference type="PROSITE" id="PS50112">
    <property type="entry name" value="PAS"/>
    <property type="match status" value="4"/>
</dbReference>
<evidence type="ECO:0000256" key="11">
    <source>
        <dbReference type="ARBA" id="ARBA00022989"/>
    </source>
</evidence>
<dbReference type="InterPro" id="IPR000700">
    <property type="entry name" value="PAS-assoc_C"/>
</dbReference>
<organism evidence="21 22">
    <name type="scientific">Cyanobacterium stanieri LEGE 03274</name>
    <dbReference type="NCBI Taxonomy" id="1828756"/>
    <lineage>
        <taxon>Bacteria</taxon>
        <taxon>Bacillati</taxon>
        <taxon>Cyanobacteriota</taxon>
        <taxon>Cyanophyceae</taxon>
        <taxon>Oscillatoriophycideae</taxon>
        <taxon>Chroococcales</taxon>
        <taxon>Geminocystaceae</taxon>
        <taxon>Cyanobacterium</taxon>
    </lineage>
</organism>
<dbReference type="RefSeq" id="WP_193801256.1">
    <property type="nucleotide sequence ID" value="NZ_JADEWC010000023.1"/>
</dbReference>
<feature type="domain" description="PAC" evidence="20">
    <location>
        <begin position="504"/>
        <end position="560"/>
    </location>
</feature>
<dbReference type="InterPro" id="IPR003661">
    <property type="entry name" value="HisK_dim/P_dom"/>
</dbReference>
<feature type="transmembrane region" description="Helical" evidence="16">
    <location>
        <begin position="21"/>
        <end position="43"/>
    </location>
</feature>
<evidence type="ECO:0000259" key="20">
    <source>
        <dbReference type="PROSITE" id="PS50113"/>
    </source>
</evidence>
<dbReference type="Gene3D" id="3.40.50.2300">
    <property type="match status" value="1"/>
</dbReference>
<dbReference type="InterPro" id="IPR013655">
    <property type="entry name" value="PAS_fold_3"/>
</dbReference>
<accession>A0ABR9V7L2</accession>
<evidence type="ECO:0000256" key="4">
    <source>
        <dbReference type="ARBA" id="ARBA00022475"/>
    </source>
</evidence>
<dbReference type="InterPro" id="IPR004358">
    <property type="entry name" value="Sig_transdc_His_kin-like_C"/>
</dbReference>
<dbReference type="Proteomes" id="UP000654604">
    <property type="component" value="Unassembled WGS sequence"/>
</dbReference>
<dbReference type="InterPro" id="IPR003594">
    <property type="entry name" value="HATPase_dom"/>
</dbReference>
<dbReference type="CDD" id="cd00130">
    <property type="entry name" value="PAS"/>
    <property type="match status" value="3"/>
</dbReference>
<comment type="catalytic activity">
    <reaction evidence="1">
        <text>ATP + protein L-histidine = ADP + protein N-phospho-L-histidine.</text>
        <dbReference type="EC" id="2.7.13.3"/>
    </reaction>
</comment>
<dbReference type="InterPro" id="IPR036890">
    <property type="entry name" value="HATPase_C_sf"/>
</dbReference>
<dbReference type="PANTHER" id="PTHR45339:SF1">
    <property type="entry name" value="HYBRID SIGNAL TRANSDUCTION HISTIDINE KINASE J"/>
    <property type="match status" value="1"/>
</dbReference>
<evidence type="ECO:0000256" key="16">
    <source>
        <dbReference type="SAM" id="Phobius"/>
    </source>
</evidence>
<dbReference type="SUPFAM" id="SSF55874">
    <property type="entry name" value="ATPase domain of HSP90 chaperone/DNA topoisomerase II/histidine kinase"/>
    <property type="match status" value="1"/>
</dbReference>
<dbReference type="PANTHER" id="PTHR45339">
    <property type="entry name" value="HYBRID SIGNAL TRANSDUCTION HISTIDINE KINASE J"/>
    <property type="match status" value="1"/>
</dbReference>
<dbReference type="EC" id="2.7.13.3" evidence="3"/>
<feature type="domain" description="PAS" evidence="19">
    <location>
        <begin position="816"/>
        <end position="860"/>
    </location>
</feature>
<feature type="domain" description="PAS" evidence="19">
    <location>
        <begin position="583"/>
        <end position="637"/>
    </location>
</feature>
<keyword evidence="4" id="KW-1003">Cell membrane</keyword>
<dbReference type="SMART" id="SM00448">
    <property type="entry name" value="REC"/>
    <property type="match status" value="1"/>
</dbReference>
<dbReference type="Pfam" id="PF00072">
    <property type="entry name" value="Response_reg"/>
    <property type="match status" value="1"/>
</dbReference>
<reference evidence="21 22" key="1">
    <citation type="submission" date="2020-10" db="EMBL/GenBank/DDBJ databases">
        <authorList>
            <person name="Castelo-Branco R."/>
            <person name="Eusebio N."/>
            <person name="Adriana R."/>
            <person name="Vieira A."/>
            <person name="Brugerolle De Fraissinette N."/>
            <person name="Rezende De Castro R."/>
            <person name="Schneider M.P."/>
            <person name="Vasconcelos V."/>
            <person name="Leao P.N."/>
        </authorList>
    </citation>
    <scope>NUCLEOTIDE SEQUENCE [LARGE SCALE GENOMIC DNA]</scope>
    <source>
        <strain evidence="21 22">LEGE 03274</strain>
    </source>
</reference>
<evidence type="ECO:0000256" key="6">
    <source>
        <dbReference type="ARBA" id="ARBA00022679"/>
    </source>
</evidence>
<evidence type="ECO:0000313" key="21">
    <source>
        <dbReference type="EMBL" id="MBE9223116.1"/>
    </source>
</evidence>
<dbReference type="SUPFAM" id="SSF52172">
    <property type="entry name" value="CheY-like"/>
    <property type="match status" value="1"/>
</dbReference>
<evidence type="ECO:0000313" key="22">
    <source>
        <dbReference type="Proteomes" id="UP000654604"/>
    </source>
</evidence>
<dbReference type="PROSITE" id="PS50109">
    <property type="entry name" value="HIS_KIN"/>
    <property type="match status" value="1"/>
</dbReference>
<dbReference type="SUPFAM" id="SSF55785">
    <property type="entry name" value="PYP-like sensor domain (PAS domain)"/>
    <property type="match status" value="4"/>
</dbReference>
<comment type="subcellular location">
    <subcellularLocation>
        <location evidence="2">Cell membrane</location>
        <topology evidence="2">Multi-pass membrane protein</topology>
    </subcellularLocation>
</comment>
<keyword evidence="13 16" id="KW-0472">Membrane</keyword>
<keyword evidence="7 16" id="KW-0812">Transmembrane</keyword>
<comment type="caution">
    <text evidence="21">The sequence shown here is derived from an EMBL/GenBank/DDBJ whole genome shotgun (WGS) entry which is preliminary data.</text>
</comment>
<dbReference type="InterPro" id="IPR013656">
    <property type="entry name" value="PAS_4"/>
</dbReference>
<keyword evidence="11 16" id="KW-1133">Transmembrane helix</keyword>
<dbReference type="InterPro" id="IPR035965">
    <property type="entry name" value="PAS-like_dom_sf"/>
</dbReference>
<dbReference type="Gene3D" id="3.30.565.10">
    <property type="entry name" value="Histidine kinase-like ATPase, C-terminal domain"/>
    <property type="match status" value="1"/>
</dbReference>
<feature type="domain" description="PAS" evidence="19">
    <location>
        <begin position="428"/>
        <end position="506"/>
    </location>
</feature>
<dbReference type="CDD" id="cd12913">
    <property type="entry name" value="PDC1_MCP_like"/>
    <property type="match status" value="1"/>
</dbReference>
<dbReference type="Pfam" id="PF08448">
    <property type="entry name" value="PAS_4"/>
    <property type="match status" value="1"/>
</dbReference>